<dbReference type="AlphaFoldDB" id="A0A0N0IAY9"/>
<dbReference type="InterPro" id="IPR002816">
    <property type="entry name" value="TraB/PrgY/GumN_fam"/>
</dbReference>
<sequence length="268" mass="30688">MMAKLLDGVKRWFRQQATPHYPYPAMDIDISTDLSLHLVGSIHMGSENMAPLPQPLLDKLAAADALIVEADVTDNRSPFRPNSDIQFPPMQQRLSADDYARFMACCKELQQPSDSFDLLPAWQIALILQATQAQRLGLLPEYGIDYQLLRVAHGHAKPVIELEGIDSQVELLLQMPEHGIDLLRDTLLHWRTNARSLQLMLSWWLNFRPRQEDKLPMTFSQDMYDILMRQRNLLWQKKLMALPAGKYVVAVGALHLYGEGNLVELLRH</sequence>
<comment type="caution">
    <text evidence="1">The sequence shown here is derived from an EMBL/GenBank/DDBJ whole genome shotgun (WGS) entry which is preliminary data.</text>
</comment>
<protein>
    <submittedName>
        <fullName evidence="1">Putative ligase</fullName>
    </submittedName>
</protein>
<dbReference type="InterPro" id="IPR047111">
    <property type="entry name" value="YbaP-like"/>
</dbReference>
<evidence type="ECO:0000313" key="1">
    <source>
        <dbReference type="EMBL" id="KPD03350.1"/>
    </source>
</evidence>
<dbReference type="Proteomes" id="UP000053226">
    <property type="component" value="Unassembled WGS sequence"/>
</dbReference>
<dbReference type="Pfam" id="PF01963">
    <property type="entry name" value="TraB_PrgY_gumN"/>
    <property type="match status" value="1"/>
</dbReference>
<name>A0A0N0IAY9_9GAMM</name>
<dbReference type="GO" id="GO:0016874">
    <property type="term" value="F:ligase activity"/>
    <property type="evidence" value="ECO:0007669"/>
    <property type="project" value="UniProtKB-KW"/>
</dbReference>
<organism evidence="1 2">
    <name type="scientific">Moellerella wisconsensis ATCC 35017</name>
    <dbReference type="NCBI Taxonomy" id="1354267"/>
    <lineage>
        <taxon>Bacteria</taxon>
        <taxon>Pseudomonadati</taxon>
        <taxon>Pseudomonadota</taxon>
        <taxon>Gammaproteobacteria</taxon>
        <taxon>Enterobacterales</taxon>
        <taxon>Morganellaceae</taxon>
        <taxon>Moellerella</taxon>
    </lineage>
</organism>
<accession>A0A0N0IAY9</accession>
<reference evidence="1 2" key="1">
    <citation type="submission" date="2015-07" db="EMBL/GenBank/DDBJ databases">
        <title>ATOL: Assembling a taxonomically balanced genome-scale reconstruction of the evolutionary history of the Enterobacteriaceae.</title>
        <authorList>
            <person name="Plunkett G.III."/>
            <person name="Neeno-Eckwall E.C."/>
            <person name="Glasner J.D."/>
            <person name="Perna N.T."/>
        </authorList>
    </citation>
    <scope>NUCLEOTIDE SEQUENCE [LARGE SCALE GENOMIC DNA]</scope>
    <source>
        <strain evidence="1 2">ATCC 35017</strain>
    </source>
</reference>
<gene>
    <name evidence="1" type="ORF">M992_1227</name>
</gene>
<dbReference type="EMBL" id="LGAA01000011">
    <property type="protein sequence ID" value="KPD03350.1"/>
    <property type="molecule type" value="Genomic_DNA"/>
</dbReference>
<dbReference type="PANTHER" id="PTHR40590">
    <property type="entry name" value="CYTOPLASMIC PROTEIN-RELATED"/>
    <property type="match status" value="1"/>
</dbReference>
<proteinExistence type="predicted"/>
<dbReference type="PANTHER" id="PTHR40590:SF1">
    <property type="entry name" value="CYTOPLASMIC PROTEIN"/>
    <property type="match status" value="1"/>
</dbReference>
<keyword evidence="2" id="KW-1185">Reference proteome</keyword>
<keyword evidence="1" id="KW-0436">Ligase</keyword>
<dbReference type="CDD" id="cd14789">
    <property type="entry name" value="Tiki"/>
    <property type="match status" value="1"/>
</dbReference>
<evidence type="ECO:0000313" key="2">
    <source>
        <dbReference type="Proteomes" id="UP000053226"/>
    </source>
</evidence>